<keyword evidence="4 5" id="KW-0012">Acyltransferase</keyword>
<comment type="caution">
    <text evidence="8">The sequence shown here is derived from an EMBL/GenBank/DDBJ whole genome shotgun (WGS) entry which is preliminary data.</text>
</comment>
<gene>
    <name evidence="8" type="ORF">PPENT_87.1.T0250215</name>
</gene>
<dbReference type="GO" id="GO:0004057">
    <property type="term" value="F:arginyl-tRNA--protein transferase activity"/>
    <property type="evidence" value="ECO:0007669"/>
    <property type="project" value="UniProtKB-EC"/>
</dbReference>
<dbReference type="PANTHER" id="PTHR21367:SF1">
    <property type="entry name" value="ARGINYL-TRNA--PROTEIN TRANSFERASE 1"/>
    <property type="match status" value="1"/>
</dbReference>
<evidence type="ECO:0000259" key="6">
    <source>
        <dbReference type="Pfam" id="PF04376"/>
    </source>
</evidence>
<reference evidence="8" key="1">
    <citation type="submission" date="2021-01" db="EMBL/GenBank/DDBJ databases">
        <authorList>
            <consortium name="Genoscope - CEA"/>
            <person name="William W."/>
        </authorList>
    </citation>
    <scope>NUCLEOTIDE SEQUENCE</scope>
</reference>
<evidence type="ECO:0000313" key="8">
    <source>
        <dbReference type="EMBL" id="CAD8154129.1"/>
    </source>
</evidence>
<comment type="similarity">
    <text evidence="1 5">Belongs to the R-transferase family.</text>
</comment>
<dbReference type="InterPro" id="IPR007472">
    <property type="entry name" value="N-end_Aminoacyl_Trfase_C"/>
</dbReference>
<evidence type="ECO:0000256" key="3">
    <source>
        <dbReference type="ARBA" id="ARBA00022786"/>
    </source>
</evidence>
<dbReference type="Pfam" id="PF04377">
    <property type="entry name" value="ATE_C"/>
    <property type="match status" value="1"/>
</dbReference>
<dbReference type="GO" id="GO:0005737">
    <property type="term" value="C:cytoplasm"/>
    <property type="evidence" value="ECO:0007669"/>
    <property type="project" value="TreeGrafter"/>
</dbReference>
<feature type="domain" description="N-end aminoacyl transferase N-terminal" evidence="6">
    <location>
        <begin position="37"/>
        <end position="107"/>
    </location>
</feature>
<name>A0A8S1TT29_9CILI</name>
<evidence type="ECO:0000313" key="9">
    <source>
        <dbReference type="Proteomes" id="UP000689195"/>
    </source>
</evidence>
<comment type="catalytic activity">
    <reaction evidence="5">
        <text>an N-terminal L-alpha-aminoacyl-[protein] + L-arginyl-tRNA(Arg) = an N-terminal L-arginyl-L-aminoacyl-[protein] + tRNA(Arg) + H(+)</text>
        <dbReference type="Rhea" id="RHEA:10208"/>
        <dbReference type="Rhea" id="RHEA-COMP:9658"/>
        <dbReference type="Rhea" id="RHEA-COMP:9673"/>
        <dbReference type="Rhea" id="RHEA-COMP:10636"/>
        <dbReference type="Rhea" id="RHEA-COMP:10638"/>
        <dbReference type="ChEBI" id="CHEBI:15378"/>
        <dbReference type="ChEBI" id="CHEBI:78442"/>
        <dbReference type="ChEBI" id="CHEBI:78513"/>
        <dbReference type="ChEBI" id="CHEBI:78597"/>
        <dbReference type="ChEBI" id="CHEBI:83562"/>
        <dbReference type="EC" id="2.3.2.8"/>
    </reaction>
</comment>
<evidence type="ECO:0000256" key="4">
    <source>
        <dbReference type="ARBA" id="ARBA00023315"/>
    </source>
</evidence>
<dbReference type="InterPro" id="IPR007471">
    <property type="entry name" value="N-end_Aminoacyl_Trfase_N"/>
</dbReference>
<dbReference type="InterPro" id="IPR017137">
    <property type="entry name" value="Arg-tRNA-P_Trfase_1_euk"/>
</dbReference>
<feature type="domain" description="N-end rule aminoacyl transferase C-terminal" evidence="7">
    <location>
        <begin position="359"/>
        <end position="487"/>
    </location>
</feature>
<dbReference type="EC" id="2.3.2.8" evidence="5"/>
<accession>A0A8S1TT29</accession>
<dbReference type="Proteomes" id="UP000689195">
    <property type="component" value="Unassembled WGS sequence"/>
</dbReference>
<dbReference type="PANTHER" id="PTHR21367">
    <property type="entry name" value="ARGININE-TRNA-PROTEIN TRANSFERASE 1"/>
    <property type="match status" value="1"/>
</dbReference>
<sequence>MNSKLVLPISIQNIQLQTLKMSSIIQLNSVSIKNETNCGYCNGAKSNKLWVTSGFYCYKMKLDEYQQLMDRGWRRCGVYYYRPALAQSCCQAYALRVDTQNFKHRVTHEKVLKKIKRIQPIQNDLNDLHQKVQLKSEIKEDQFTQSILSQIQTDIDTKDLVILSKVGLHFTFKSIQYKEEEHIKQFKQIIINNLSQITIQELSQVFLITNDEHQNILLNFFRSSLQEFSIYEITVFRGQINKVENEWGFGCNFIPYFYSKLQTKFKSLYPQFQTLEENKEYIQLISKYLSNIDFIFKVSQWDNQILIKTPKTIKEKIFKSTVLYYLQKADVQNTQNLVKEKKNHQIEIKWVKAQFQEDSFEVYKRYQKAIHDKERVSKQSYLNFVCVDALDSIELGCWHMKYYLDNQLIAVGVVDLLPQSLSSVYFFYDPAYKKYSLGVYGVLQEIEYIKQHQKENPQLKYYYMGFYIMDSKKMAYKADYTPCELLCPQTYRWIPLSKQIKEKIKKITEYAQDVRLAEEKCGQLGYSINLDGSTIIDMDFSDVDIQNFILSHIKISQAGKQYSISQLKKNYQQYFMNLFENLLGKIGKQLMTEFLFAVN</sequence>
<dbReference type="InterPro" id="IPR030700">
    <property type="entry name" value="N-end_Aminoacyl_Trfase"/>
</dbReference>
<evidence type="ECO:0000256" key="5">
    <source>
        <dbReference type="PIRNR" id="PIRNR037207"/>
    </source>
</evidence>
<protein>
    <recommendedName>
        <fullName evidence="5">Arginyl-tRNA--protein transferase 1</fullName>
        <shortName evidence="5">Arginyltransferase 1</shortName>
        <shortName evidence="5">R-transferase 1</shortName>
        <ecNumber evidence="5">2.3.2.8</ecNumber>
    </recommendedName>
    <alternativeName>
        <fullName evidence="5">Arginine-tRNA--protein transferase 1</fullName>
    </alternativeName>
</protein>
<keyword evidence="9" id="KW-1185">Reference proteome</keyword>
<dbReference type="PIRSF" id="PIRSF037207">
    <property type="entry name" value="ATE1_euk"/>
    <property type="match status" value="1"/>
</dbReference>
<keyword evidence="3 5" id="KW-0833">Ubl conjugation pathway</keyword>
<keyword evidence="2 5" id="KW-0808">Transferase</keyword>
<comment type="function">
    <text evidence="5">Involved in the post-translational conjugation of arginine to the N-terminal aspartate or glutamate of a protein. This arginylation is required for degradation of the protein via the ubiquitin pathway.</text>
</comment>
<evidence type="ECO:0000259" key="7">
    <source>
        <dbReference type="Pfam" id="PF04377"/>
    </source>
</evidence>
<evidence type="ECO:0000256" key="1">
    <source>
        <dbReference type="ARBA" id="ARBA00009991"/>
    </source>
</evidence>
<proteinExistence type="inferred from homology"/>
<dbReference type="OrthoDB" id="293785at2759"/>
<evidence type="ECO:0000256" key="2">
    <source>
        <dbReference type="ARBA" id="ARBA00022679"/>
    </source>
</evidence>
<organism evidence="8 9">
    <name type="scientific">Paramecium pentaurelia</name>
    <dbReference type="NCBI Taxonomy" id="43138"/>
    <lineage>
        <taxon>Eukaryota</taxon>
        <taxon>Sar</taxon>
        <taxon>Alveolata</taxon>
        <taxon>Ciliophora</taxon>
        <taxon>Intramacronucleata</taxon>
        <taxon>Oligohymenophorea</taxon>
        <taxon>Peniculida</taxon>
        <taxon>Parameciidae</taxon>
        <taxon>Paramecium</taxon>
    </lineage>
</organism>
<dbReference type="AlphaFoldDB" id="A0A8S1TT29"/>
<dbReference type="EMBL" id="CAJJDO010000025">
    <property type="protein sequence ID" value="CAD8154129.1"/>
    <property type="molecule type" value="Genomic_DNA"/>
</dbReference>
<dbReference type="Pfam" id="PF04376">
    <property type="entry name" value="ATE_N"/>
    <property type="match status" value="1"/>
</dbReference>